<evidence type="ECO:0000313" key="1">
    <source>
        <dbReference type="EMBL" id="MEQ2263444.1"/>
    </source>
</evidence>
<dbReference type="Proteomes" id="UP001444071">
    <property type="component" value="Unassembled WGS sequence"/>
</dbReference>
<reference evidence="1 2" key="1">
    <citation type="submission" date="2021-06" db="EMBL/GenBank/DDBJ databases">
        <authorList>
            <person name="Palmer J.M."/>
        </authorList>
    </citation>
    <scope>NUCLEOTIDE SEQUENCE [LARGE SCALE GENOMIC DNA]</scope>
    <source>
        <strain evidence="1 2">XR_2019</strain>
        <tissue evidence="1">Muscle</tissue>
    </source>
</reference>
<keyword evidence="2" id="KW-1185">Reference proteome</keyword>
<dbReference type="EMBL" id="JAHRIM010022538">
    <property type="protein sequence ID" value="MEQ2263444.1"/>
    <property type="molecule type" value="Genomic_DNA"/>
</dbReference>
<organism evidence="1 2">
    <name type="scientific">Xenotaenia resolanae</name>
    <dbReference type="NCBI Taxonomy" id="208358"/>
    <lineage>
        <taxon>Eukaryota</taxon>
        <taxon>Metazoa</taxon>
        <taxon>Chordata</taxon>
        <taxon>Craniata</taxon>
        <taxon>Vertebrata</taxon>
        <taxon>Euteleostomi</taxon>
        <taxon>Actinopterygii</taxon>
        <taxon>Neopterygii</taxon>
        <taxon>Teleostei</taxon>
        <taxon>Neoteleostei</taxon>
        <taxon>Acanthomorphata</taxon>
        <taxon>Ovalentaria</taxon>
        <taxon>Atherinomorphae</taxon>
        <taxon>Cyprinodontiformes</taxon>
        <taxon>Goodeidae</taxon>
        <taxon>Xenotaenia</taxon>
    </lineage>
</organism>
<proteinExistence type="predicted"/>
<accession>A0ABV0W2Q3</accession>
<gene>
    <name evidence="1" type="ORF">XENORESO_007814</name>
</gene>
<sequence>MSTTGGRENVLRQVSQFWSMLDDLSENDPATYRKFIEEQMKRGAEFNAPPELHSCLRTQILVSFMAYQVCFIRMAPCITVTQSLYSFYYISFRLSFFVFF</sequence>
<name>A0ABV0W2Q3_9TELE</name>
<comment type="caution">
    <text evidence="1">The sequence shown here is derived from an EMBL/GenBank/DDBJ whole genome shotgun (WGS) entry which is preliminary data.</text>
</comment>
<protein>
    <submittedName>
        <fullName evidence="1">Uncharacterized protein</fullName>
    </submittedName>
</protein>
<evidence type="ECO:0000313" key="2">
    <source>
        <dbReference type="Proteomes" id="UP001444071"/>
    </source>
</evidence>